<dbReference type="CDD" id="cd24163">
    <property type="entry name" value="RWDD2_C"/>
    <property type="match status" value="1"/>
</dbReference>
<dbReference type="PANTHER" id="PTHR15955:SF8">
    <property type="entry name" value="RWD DOMAIN-CONTAINING PROTEIN 2B-RELATED"/>
    <property type="match status" value="1"/>
</dbReference>
<dbReference type="EMBL" id="JAACJL010000057">
    <property type="protein sequence ID" value="KAF4612131.1"/>
    <property type="molecule type" value="Genomic_DNA"/>
</dbReference>
<gene>
    <name evidence="2" type="ORF">D9613_004527</name>
</gene>
<evidence type="ECO:0000313" key="2">
    <source>
        <dbReference type="EMBL" id="KAF4612131.1"/>
    </source>
</evidence>
<sequence>MNTDGSEEQRRLQQSLDELQLLQCSLLPDEHLHFLDGSEAWGEILANYGGGNIPEGTHSSLGPASFSIRLDGSNIWFDIELPIDRQGPEPSLHLKKCVSVKGEGITRAEHEKWQGIIAEKLEEISDSEYPIYQLVSLHLLPQLREETEKQATVGAEATESHTEHPSTAHEIYHVLFSSHHLISPNKRRSLQQWTSSLSLEGFAKVGYPGVIYAQGERQNVEEFVENVKAMQWLALKVRFVEPLPARFNNDTSARLGRWKEFQKVGEVLEEMRRVGREEYVVEMGIGSAGTKS</sequence>
<protein>
    <recommendedName>
        <fullName evidence="1">Small nuclear ribonucleoprotein Prp3 C-terminal domain-containing protein</fullName>
    </recommendedName>
</protein>
<dbReference type="Pfam" id="PF06544">
    <property type="entry name" value="Prp3_C"/>
    <property type="match status" value="1"/>
</dbReference>
<proteinExistence type="predicted"/>
<dbReference type="PANTHER" id="PTHR15955">
    <property type="entry name" value="RWD DOMAIN CONTAINING PROTEIN 2"/>
    <property type="match status" value="1"/>
</dbReference>
<feature type="domain" description="Small nuclear ribonucleoprotein Prp3 C-terminal" evidence="1">
    <location>
        <begin position="175"/>
        <end position="233"/>
    </location>
</feature>
<reference evidence="2 3" key="1">
    <citation type="submission" date="2019-12" db="EMBL/GenBank/DDBJ databases">
        <authorList>
            <person name="Floudas D."/>
            <person name="Bentzer J."/>
            <person name="Ahren D."/>
            <person name="Johansson T."/>
            <person name="Persson P."/>
            <person name="Tunlid A."/>
        </authorList>
    </citation>
    <scope>NUCLEOTIDE SEQUENCE [LARGE SCALE GENOMIC DNA]</scope>
    <source>
        <strain evidence="2 3">CBS 102.39</strain>
    </source>
</reference>
<evidence type="ECO:0000259" key="1">
    <source>
        <dbReference type="Pfam" id="PF06544"/>
    </source>
</evidence>
<organism evidence="2 3">
    <name type="scientific">Agrocybe pediades</name>
    <dbReference type="NCBI Taxonomy" id="84607"/>
    <lineage>
        <taxon>Eukaryota</taxon>
        <taxon>Fungi</taxon>
        <taxon>Dikarya</taxon>
        <taxon>Basidiomycota</taxon>
        <taxon>Agaricomycotina</taxon>
        <taxon>Agaricomycetes</taxon>
        <taxon>Agaricomycetidae</taxon>
        <taxon>Agaricales</taxon>
        <taxon>Agaricineae</taxon>
        <taxon>Strophariaceae</taxon>
        <taxon>Agrocybe</taxon>
    </lineage>
</organism>
<dbReference type="InterPro" id="IPR010541">
    <property type="entry name" value="Prp3_C"/>
</dbReference>
<comment type="caution">
    <text evidence="2">The sequence shown here is derived from an EMBL/GenBank/DDBJ whole genome shotgun (WGS) entry which is preliminary data.</text>
</comment>
<dbReference type="AlphaFoldDB" id="A0A8H4VIJ6"/>
<accession>A0A8H4VIJ6</accession>
<name>A0A8H4VIJ6_9AGAR</name>
<dbReference type="InterPro" id="IPR059181">
    <property type="entry name" value="RWDD2A-B_C"/>
</dbReference>
<keyword evidence="3" id="KW-1185">Reference proteome</keyword>
<evidence type="ECO:0000313" key="3">
    <source>
        <dbReference type="Proteomes" id="UP000521872"/>
    </source>
</evidence>
<dbReference type="Proteomes" id="UP000521872">
    <property type="component" value="Unassembled WGS sequence"/>
</dbReference>
<dbReference type="InterPro" id="IPR017359">
    <property type="entry name" value="Phi-like"/>
</dbReference>